<dbReference type="EMBL" id="BMQC01000017">
    <property type="protein sequence ID" value="GGK40294.1"/>
    <property type="molecule type" value="Genomic_DNA"/>
</dbReference>
<sequence length="166" mass="17950">MTDTAQPATASPKQNRRGGKPDTDDAPSATPPAAASSPAAATTPHAAAASVRPPAADLQRELRETRAEILGTVRELSRRLDMSTRASEALTQRWQQAREVAGTQVERARTAVREADPQTRRRWTTAAAALVPAVIGVLALVGRRRRRQPATVARRLLDNATRTLHR</sequence>
<keyword evidence="2" id="KW-0812">Transmembrane</keyword>
<reference evidence="3" key="1">
    <citation type="journal article" date="2014" name="Int. J. Syst. Evol. Microbiol.">
        <title>Complete genome sequence of Corynebacterium casei LMG S-19264T (=DSM 44701T), isolated from a smear-ripened cheese.</title>
        <authorList>
            <consortium name="US DOE Joint Genome Institute (JGI-PGF)"/>
            <person name="Walter F."/>
            <person name="Albersmeier A."/>
            <person name="Kalinowski J."/>
            <person name="Ruckert C."/>
        </authorList>
    </citation>
    <scope>NUCLEOTIDE SEQUENCE</scope>
    <source>
        <strain evidence="3">JCM 3091</strain>
    </source>
</reference>
<dbReference type="Proteomes" id="UP000662200">
    <property type="component" value="Unassembled WGS sequence"/>
</dbReference>
<protein>
    <recommendedName>
        <fullName evidence="5">DUF3618 domain-containing protein</fullName>
    </recommendedName>
</protein>
<evidence type="ECO:0000313" key="3">
    <source>
        <dbReference type="EMBL" id="GGK40294.1"/>
    </source>
</evidence>
<feature type="compositionally biased region" description="Polar residues" evidence="1">
    <location>
        <begin position="1"/>
        <end position="13"/>
    </location>
</feature>
<feature type="transmembrane region" description="Helical" evidence="2">
    <location>
        <begin position="123"/>
        <end position="141"/>
    </location>
</feature>
<evidence type="ECO:0000256" key="1">
    <source>
        <dbReference type="SAM" id="MobiDB-lite"/>
    </source>
</evidence>
<evidence type="ECO:0000313" key="4">
    <source>
        <dbReference type="Proteomes" id="UP000662200"/>
    </source>
</evidence>
<accession>A0A8J3BVM3</accession>
<comment type="caution">
    <text evidence="3">The sequence shown here is derived from an EMBL/GenBank/DDBJ whole genome shotgun (WGS) entry which is preliminary data.</text>
</comment>
<evidence type="ECO:0008006" key="5">
    <source>
        <dbReference type="Google" id="ProtNLM"/>
    </source>
</evidence>
<keyword evidence="2" id="KW-0472">Membrane</keyword>
<feature type="region of interest" description="Disordered" evidence="1">
    <location>
        <begin position="1"/>
        <end position="59"/>
    </location>
</feature>
<feature type="compositionally biased region" description="Low complexity" evidence="1">
    <location>
        <begin position="26"/>
        <end position="56"/>
    </location>
</feature>
<dbReference type="AlphaFoldDB" id="A0A8J3BVM3"/>
<organism evidence="3 4">
    <name type="scientific">Pilimelia terevasa</name>
    <dbReference type="NCBI Taxonomy" id="53372"/>
    <lineage>
        <taxon>Bacteria</taxon>
        <taxon>Bacillati</taxon>
        <taxon>Actinomycetota</taxon>
        <taxon>Actinomycetes</taxon>
        <taxon>Micromonosporales</taxon>
        <taxon>Micromonosporaceae</taxon>
        <taxon>Pilimelia</taxon>
    </lineage>
</organism>
<keyword evidence="4" id="KW-1185">Reference proteome</keyword>
<reference evidence="3" key="2">
    <citation type="submission" date="2020-09" db="EMBL/GenBank/DDBJ databases">
        <authorList>
            <person name="Sun Q."/>
            <person name="Ohkuma M."/>
        </authorList>
    </citation>
    <scope>NUCLEOTIDE SEQUENCE</scope>
    <source>
        <strain evidence="3">JCM 3091</strain>
    </source>
</reference>
<evidence type="ECO:0000256" key="2">
    <source>
        <dbReference type="SAM" id="Phobius"/>
    </source>
</evidence>
<proteinExistence type="predicted"/>
<gene>
    <name evidence="3" type="ORF">GCM10010124_36280</name>
</gene>
<name>A0A8J3BVM3_9ACTN</name>
<dbReference type="RefSeq" id="WP_189115561.1">
    <property type="nucleotide sequence ID" value="NZ_BMQC01000017.1"/>
</dbReference>
<keyword evidence="2" id="KW-1133">Transmembrane helix</keyword>